<protein>
    <recommendedName>
        <fullName evidence="4">PDZ domain-containing protein</fullName>
    </recommendedName>
</protein>
<feature type="region of interest" description="Disordered" evidence="1">
    <location>
        <begin position="215"/>
        <end position="234"/>
    </location>
</feature>
<evidence type="ECO:0000256" key="1">
    <source>
        <dbReference type="SAM" id="MobiDB-lite"/>
    </source>
</evidence>
<evidence type="ECO:0000313" key="3">
    <source>
        <dbReference type="Proteomes" id="UP001162031"/>
    </source>
</evidence>
<dbReference type="AlphaFoldDB" id="A0AAV0UQE6"/>
<keyword evidence="3" id="KW-1185">Reference proteome</keyword>
<feature type="region of interest" description="Disordered" evidence="1">
    <location>
        <begin position="1"/>
        <end position="51"/>
    </location>
</feature>
<feature type="compositionally biased region" description="Basic residues" evidence="1">
    <location>
        <begin position="25"/>
        <end position="34"/>
    </location>
</feature>
<organism evidence="2 3">
    <name type="scientific">Hyaloperonospora brassicae</name>
    <name type="common">Brassica downy mildew</name>
    <name type="synonym">Peronospora brassicae</name>
    <dbReference type="NCBI Taxonomy" id="162125"/>
    <lineage>
        <taxon>Eukaryota</taxon>
        <taxon>Sar</taxon>
        <taxon>Stramenopiles</taxon>
        <taxon>Oomycota</taxon>
        <taxon>Peronosporomycetes</taxon>
        <taxon>Peronosporales</taxon>
        <taxon>Peronosporaceae</taxon>
        <taxon>Hyaloperonospora</taxon>
    </lineage>
</organism>
<reference evidence="2" key="1">
    <citation type="submission" date="2022-12" db="EMBL/GenBank/DDBJ databases">
        <authorList>
            <person name="Webb A."/>
        </authorList>
    </citation>
    <scope>NUCLEOTIDE SEQUENCE</scope>
    <source>
        <strain evidence="2">Hp1</strain>
    </source>
</reference>
<sequence>MQSPTTANDGIRTTAPVPPVQRCQVKTKSRRSRRPLPTCDGSTPSASSASSSSFASTSSSSFLSPSSHVSLPLASAPRTVEFLWSGCTAPGFTLKRKRSGAILVSTVTHETQVATTLRVGSEFKLVGGFPVNRLTLQDVKKVMLLAPKPVSLVFVNTSDVIVSAVDVDVDVDADRTQGNLLTVARRKLSSATSTTGPSLASTTGILRRSVSLNSRSVMDKSSNSDTSRRRSFAKEHKVSKLQLALHRVNQLLNRPVRRAGLHVTVDKSIVV</sequence>
<proteinExistence type="predicted"/>
<dbReference type="EMBL" id="CANTFL010001342">
    <property type="protein sequence ID" value="CAI5737704.1"/>
    <property type="molecule type" value="Genomic_DNA"/>
</dbReference>
<name>A0AAV0UQE6_HYABA</name>
<dbReference type="InterPro" id="IPR036034">
    <property type="entry name" value="PDZ_sf"/>
</dbReference>
<comment type="caution">
    <text evidence="2">The sequence shown here is derived from an EMBL/GenBank/DDBJ whole genome shotgun (WGS) entry which is preliminary data.</text>
</comment>
<evidence type="ECO:0008006" key="4">
    <source>
        <dbReference type="Google" id="ProtNLM"/>
    </source>
</evidence>
<evidence type="ECO:0000313" key="2">
    <source>
        <dbReference type="EMBL" id="CAI5737704.1"/>
    </source>
</evidence>
<accession>A0AAV0UQE6</accession>
<dbReference type="Proteomes" id="UP001162031">
    <property type="component" value="Unassembled WGS sequence"/>
</dbReference>
<gene>
    <name evidence="2" type="ORF">HBR001_LOCUS7243</name>
</gene>
<dbReference type="SUPFAM" id="SSF50156">
    <property type="entry name" value="PDZ domain-like"/>
    <property type="match status" value="1"/>
</dbReference>
<feature type="compositionally biased region" description="Low complexity" evidence="1">
    <location>
        <begin position="42"/>
        <end position="51"/>
    </location>
</feature>